<dbReference type="Pfam" id="PF07790">
    <property type="entry name" value="Pilin_N"/>
    <property type="match status" value="1"/>
</dbReference>
<dbReference type="AlphaFoldDB" id="M0EFP1"/>
<reference evidence="2 3" key="1">
    <citation type="journal article" date="2014" name="PLoS Genet.">
        <title>Phylogenetically driven sequencing of extremely halophilic archaea reveals strategies for static and dynamic osmo-response.</title>
        <authorList>
            <person name="Becker E.A."/>
            <person name="Seitzer P.M."/>
            <person name="Tritt A."/>
            <person name="Larsen D."/>
            <person name="Krusor M."/>
            <person name="Yao A.I."/>
            <person name="Wu D."/>
            <person name="Madern D."/>
            <person name="Eisen J.A."/>
            <person name="Darling A.E."/>
            <person name="Facciotti M.T."/>
        </authorList>
    </citation>
    <scope>NUCLEOTIDE SEQUENCE [LARGE SCALE GENOMIC DNA]</scope>
    <source>
        <strain evidence="2 3">DSM 19288</strain>
    </source>
</reference>
<dbReference type="Proteomes" id="UP000011586">
    <property type="component" value="Unassembled WGS sequence"/>
</dbReference>
<accession>M0EFP1</accession>
<evidence type="ECO:0000313" key="2">
    <source>
        <dbReference type="EMBL" id="ELZ46586.1"/>
    </source>
</evidence>
<protein>
    <recommendedName>
        <fullName evidence="1">Archaeal Type IV pilin N-terminal domain-containing protein</fullName>
    </recommendedName>
</protein>
<dbReference type="EMBL" id="AOJK01000020">
    <property type="protein sequence ID" value="ELZ46586.1"/>
    <property type="molecule type" value="Genomic_DNA"/>
</dbReference>
<keyword evidence="3" id="KW-1185">Reference proteome</keyword>
<organism evidence="2 3">
    <name type="scientific">Halorubrum californiense DSM 19288</name>
    <dbReference type="NCBI Taxonomy" id="1227465"/>
    <lineage>
        <taxon>Archaea</taxon>
        <taxon>Methanobacteriati</taxon>
        <taxon>Methanobacteriota</taxon>
        <taxon>Stenosarchaea group</taxon>
        <taxon>Halobacteria</taxon>
        <taxon>Halobacteriales</taxon>
        <taxon>Haloferacaceae</taxon>
        <taxon>Halorubrum</taxon>
    </lineage>
</organism>
<dbReference type="Gene3D" id="2.60.40.1120">
    <property type="entry name" value="Carboxypeptidase-like, regulatory domain"/>
    <property type="match status" value="1"/>
</dbReference>
<sequence length="376" mass="37845">MGVILLLAVFVVSASAIGIAYVGGVDSDADEVVISADLSANGTDLRVDHLRGDALPNEALAVVVRANGNATRYPFAPPLGEFAPGDSRAFPDALAANESNEVALYHEPSGEQIALATLTPEPEPVTETGSIEGTVVGPGAASMRVASGASFGVRQVATPLVGATVAVDGAGRVAEATTGSRGAYRIDGLEPAEYEVSAAASGLALSATTVDVDPDETATTTVEVLDAAIDAVAYVDRDGDGDPDEQYTPVELAFLGSVDGHLVVYDDVEVTAAADRVTIRDGVTIRADGVSLESGGNLRVGGDLNARGATVTTAARDWIFASAGDIGLTVGGTADLREGRFDATGVGLSGGRDGRITVTAGSGVLTDGASFDPDLA</sequence>
<proteinExistence type="predicted"/>
<comment type="caution">
    <text evidence="2">The sequence shown here is derived from an EMBL/GenBank/DDBJ whole genome shotgun (WGS) entry which is preliminary data.</text>
</comment>
<dbReference type="InterPro" id="IPR012859">
    <property type="entry name" value="Pilin_N_archaeal"/>
</dbReference>
<dbReference type="GO" id="GO:0030246">
    <property type="term" value="F:carbohydrate binding"/>
    <property type="evidence" value="ECO:0007669"/>
    <property type="project" value="InterPro"/>
</dbReference>
<dbReference type="SUPFAM" id="SSF49452">
    <property type="entry name" value="Starch-binding domain-like"/>
    <property type="match status" value="1"/>
</dbReference>
<feature type="domain" description="Archaeal Type IV pilin N-terminal" evidence="1">
    <location>
        <begin position="1"/>
        <end position="68"/>
    </location>
</feature>
<dbReference type="InterPro" id="IPR013784">
    <property type="entry name" value="Carb-bd-like_fold"/>
</dbReference>
<gene>
    <name evidence="2" type="ORF">C463_03949</name>
</gene>
<dbReference type="PATRIC" id="fig|1227465.4.peg.782"/>
<dbReference type="Pfam" id="PF13620">
    <property type="entry name" value="CarboxypepD_reg"/>
    <property type="match status" value="1"/>
</dbReference>
<evidence type="ECO:0000313" key="3">
    <source>
        <dbReference type="Proteomes" id="UP000011586"/>
    </source>
</evidence>
<evidence type="ECO:0000259" key="1">
    <source>
        <dbReference type="Pfam" id="PF07790"/>
    </source>
</evidence>
<name>M0EFP1_9EURY</name>